<evidence type="ECO:0000256" key="7">
    <source>
        <dbReference type="SAM" id="Phobius"/>
    </source>
</evidence>
<feature type="transmembrane region" description="Helical" evidence="7">
    <location>
        <begin position="70"/>
        <end position="97"/>
    </location>
</feature>
<dbReference type="Proteomes" id="UP000199689">
    <property type="component" value="Unassembled WGS sequence"/>
</dbReference>
<proteinExistence type="inferred from homology"/>
<evidence type="ECO:0000256" key="2">
    <source>
        <dbReference type="ARBA" id="ARBA00005262"/>
    </source>
</evidence>
<evidence type="ECO:0000256" key="5">
    <source>
        <dbReference type="ARBA" id="ARBA00022989"/>
    </source>
</evidence>
<dbReference type="OrthoDB" id="9788907at2"/>
<dbReference type="AlphaFoldDB" id="A0A1G5VPD9"/>
<feature type="transmembrane region" description="Helical" evidence="7">
    <location>
        <begin position="144"/>
        <end position="163"/>
    </location>
</feature>
<reference evidence="8 9" key="1">
    <citation type="submission" date="2016-10" db="EMBL/GenBank/DDBJ databases">
        <authorList>
            <person name="de Groot N.N."/>
        </authorList>
    </citation>
    <scope>NUCLEOTIDE SEQUENCE [LARGE SCALE GENOMIC DNA]</scope>
    <source>
        <strain evidence="8 9">DSM 15230</strain>
    </source>
</reference>
<sequence length="186" mass="19952">MIWISMFYEFFKTGLLAAGGGLATLPFLYAMAAKTGWFTTMDIANMVAVSESTPGPLGVNMATYVGFQTLGILGGIWATISLTCPAIIVVTCISRAMKRFEHSVMVQKIFYGLRPASSALILAAGLGVMKIAFFTVAGGADAGWFSHVNWPVLALAVVIWGAYIKFRWHPIIYIALSAVAGIVFSL</sequence>
<gene>
    <name evidence="8" type="ORF">SAMN02910343_00735</name>
</gene>
<evidence type="ECO:0000256" key="4">
    <source>
        <dbReference type="ARBA" id="ARBA00022692"/>
    </source>
</evidence>
<dbReference type="GO" id="GO:0005886">
    <property type="term" value="C:plasma membrane"/>
    <property type="evidence" value="ECO:0007669"/>
    <property type="project" value="UniProtKB-SubCell"/>
</dbReference>
<protein>
    <submittedName>
        <fullName evidence="8">Chromate transporter</fullName>
    </submittedName>
</protein>
<evidence type="ECO:0000256" key="3">
    <source>
        <dbReference type="ARBA" id="ARBA00022475"/>
    </source>
</evidence>
<dbReference type="Pfam" id="PF02417">
    <property type="entry name" value="Chromate_transp"/>
    <property type="match status" value="1"/>
</dbReference>
<name>A0A1G5VPD9_9FIRM</name>
<dbReference type="GO" id="GO:0015109">
    <property type="term" value="F:chromate transmembrane transporter activity"/>
    <property type="evidence" value="ECO:0007669"/>
    <property type="project" value="InterPro"/>
</dbReference>
<dbReference type="InterPro" id="IPR052518">
    <property type="entry name" value="CHR_Transporter"/>
</dbReference>
<comment type="similarity">
    <text evidence="2">Belongs to the chromate ion transporter (CHR) (TC 2.A.51) family.</text>
</comment>
<dbReference type="PANTHER" id="PTHR43663">
    <property type="entry name" value="CHROMATE TRANSPORT PROTEIN-RELATED"/>
    <property type="match status" value="1"/>
</dbReference>
<feature type="transmembrane region" description="Helical" evidence="7">
    <location>
        <begin position="118"/>
        <end position="138"/>
    </location>
</feature>
<comment type="subcellular location">
    <subcellularLocation>
        <location evidence="1">Cell membrane</location>
        <topology evidence="1">Multi-pass membrane protein</topology>
    </subcellularLocation>
</comment>
<dbReference type="PANTHER" id="PTHR43663:SF1">
    <property type="entry name" value="CHROMATE TRANSPORTER"/>
    <property type="match status" value="1"/>
</dbReference>
<evidence type="ECO:0000256" key="1">
    <source>
        <dbReference type="ARBA" id="ARBA00004651"/>
    </source>
</evidence>
<dbReference type="STRING" id="209880.SAMN02910343_00735"/>
<dbReference type="EMBL" id="FMXA01000008">
    <property type="protein sequence ID" value="SDA47077.1"/>
    <property type="molecule type" value="Genomic_DNA"/>
</dbReference>
<keyword evidence="9" id="KW-1185">Reference proteome</keyword>
<evidence type="ECO:0000256" key="6">
    <source>
        <dbReference type="ARBA" id="ARBA00023136"/>
    </source>
</evidence>
<keyword evidence="4 7" id="KW-0812">Transmembrane</keyword>
<evidence type="ECO:0000313" key="8">
    <source>
        <dbReference type="EMBL" id="SDA47077.1"/>
    </source>
</evidence>
<keyword evidence="6 7" id="KW-0472">Membrane</keyword>
<dbReference type="RefSeq" id="WP_091363977.1">
    <property type="nucleotide sequence ID" value="NZ_FMXA01000008.1"/>
</dbReference>
<keyword evidence="5 7" id="KW-1133">Transmembrane helix</keyword>
<evidence type="ECO:0000313" key="9">
    <source>
        <dbReference type="Proteomes" id="UP000199689"/>
    </source>
</evidence>
<dbReference type="GeneID" id="87755768"/>
<dbReference type="InterPro" id="IPR003370">
    <property type="entry name" value="Chromate_transpt"/>
</dbReference>
<keyword evidence="3" id="KW-1003">Cell membrane</keyword>
<accession>A0A1G5VPD9</accession>
<organism evidence="8 9">
    <name type="scientific">Allisonella histaminiformans</name>
    <dbReference type="NCBI Taxonomy" id="209880"/>
    <lineage>
        <taxon>Bacteria</taxon>
        <taxon>Bacillati</taxon>
        <taxon>Bacillota</taxon>
        <taxon>Negativicutes</taxon>
        <taxon>Veillonellales</taxon>
        <taxon>Veillonellaceae</taxon>
        <taxon>Allisonella</taxon>
    </lineage>
</organism>